<evidence type="ECO:0000256" key="3">
    <source>
        <dbReference type="ARBA" id="ARBA00023002"/>
    </source>
</evidence>
<dbReference type="InterPro" id="IPR008030">
    <property type="entry name" value="NmrA-like"/>
</dbReference>
<evidence type="ECO:0000256" key="1">
    <source>
        <dbReference type="ARBA" id="ARBA00005725"/>
    </source>
</evidence>
<protein>
    <recommendedName>
        <fullName evidence="4">NmrA-like domain-containing protein</fullName>
    </recommendedName>
</protein>
<feature type="domain" description="NmrA-like" evidence="4">
    <location>
        <begin position="3"/>
        <end position="238"/>
    </location>
</feature>
<keyword evidence="2" id="KW-0521">NADP</keyword>
<dbReference type="InterPro" id="IPR051609">
    <property type="entry name" value="NmrA/Isoflavone_reductase-like"/>
</dbReference>
<evidence type="ECO:0000259" key="4">
    <source>
        <dbReference type="Pfam" id="PF05368"/>
    </source>
</evidence>
<sequence>MAKIAVLGGTGNVGRTVVDVLKEHHEHSVIVLGRKAPEKQDPEAPVFVVDYTNVDVLLALFEEHQIDTVISCLRIDSEEMAAAQSNSITAADKSKTTKRFLASNWAPPIADPENPWAKPKVEAQAELRQTSLVWTEIATGYFLDFWGQPYIKSHMVKMLPAVDIKNRVAGIPGTGNEPIAFAYSYDVARFIAEKLLYLPDEEWEPVSLIVSDTLTWNEFVTLAEEARGGKFDVRYDSVADLVAGNMRELPTHVEAYSFFPKPALRGLYTALCLSMANGGFDYPVEKSINARKFPDFKMLTVKEMLQQTWGAHREETE</sequence>
<dbReference type="PANTHER" id="PTHR47706">
    <property type="entry name" value="NMRA-LIKE FAMILY PROTEIN"/>
    <property type="match status" value="1"/>
</dbReference>
<accession>A0A8K0T6V4</accession>
<organism evidence="5 6">
    <name type="scientific">Plectosphaerella cucumerina</name>
    <dbReference type="NCBI Taxonomy" id="40658"/>
    <lineage>
        <taxon>Eukaryota</taxon>
        <taxon>Fungi</taxon>
        <taxon>Dikarya</taxon>
        <taxon>Ascomycota</taxon>
        <taxon>Pezizomycotina</taxon>
        <taxon>Sordariomycetes</taxon>
        <taxon>Hypocreomycetidae</taxon>
        <taxon>Glomerellales</taxon>
        <taxon>Plectosphaerellaceae</taxon>
        <taxon>Plectosphaerella</taxon>
    </lineage>
</organism>
<dbReference type="Gene3D" id="3.40.50.720">
    <property type="entry name" value="NAD(P)-binding Rossmann-like Domain"/>
    <property type="match status" value="1"/>
</dbReference>
<dbReference type="Gene3D" id="3.90.25.10">
    <property type="entry name" value="UDP-galactose 4-epimerase, domain 1"/>
    <property type="match status" value="1"/>
</dbReference>
<dbReference type="EMBL" id="JAGPXD010000007">
    <property type="protein sequence ID" value="KAH7347248.1"/>
    <property type="molecule type" value="Genomic_DNA"/>
</dbReference>
<dbReference type="InterPro" id="IPR036291">
    <property type="entry name" value="NAD(P)-bd_dom_sf"/>
</dbReference>
<dbReference type="PANTHER" id="PTHR47706:SF4">
    <property type="entry name" value="NMRA-LIKE DOMAIN-CONTAINING PROTEIN"/>
    <property type="match status" value="1"/>
</dbReference>
<keyword evidence="6" id="KW-1185">Reference proteome</keyword>
<dbReference type="AlphaFoldDB" id="A0A8K0T6V4"/>
<comment type="caution">
    <text evidence="5">The sequence shown here is derived from an EMBL/GenBank/DDBJ whole genome shotgun (WGS) entry which is preliminary data.</text>
</comment>
<reference evidence="5" key="1">
    <citation type="journal article" date="2021" name="Nat. Commun.">
        <title>Genetic determinants of endophytism in the Arabidopsis root mycobiome.</title>
        <authorList>
            <person name="Mesny F."/>
            <person name="Miyauchi S."/>
            <person name="Thiergart T."/>
            <person name="Pickel B."/>
            <person name="Atanasova L."/>
            <person name="Karlsson M."/>
            <person name="Huettel B."/>
            <person name="Barry K.W."/>
            <person name="Haridas S."/>
            <person name="Chen C."/>
            <person name="Bauer D."/>
            <person name="Andreopoulos W."/>
            <person name="Pangilinan J."/>
            <person name="LaButti K."/>
            <person name="Riley R."/>
            <person name="Lipzen A."/>
            <person name="Clum A."/>
            <person name="Drula E."/>
            <person name="Henrissat B."/>
            <person name="Kohler A."/>
            <person name="Grigoriev I.V."/>
            <person name="Martin F.M."/>
            <person name="Hacquard S."/>
        </authorList>
    </citation>
    <scope>NUCLEOTIDE SEQUENCE</scope>
    <source>
        <strain evidence="5">MPI-CAGE-AT-0016</strain>
    </source>
</reference>
<evidence type="ECO:0000313" key="6">
    <source>
        <dbReference type="Proteomes" id="UP000813385"/>
    </source>
</evidence>
<comment type="similarity">
    <text evidence="1">Belongs to the NmrA-type oxidoreductase family. Isoflavone reductase subfamily.</text>
</comment>
<dbReference type="Proteomes" id="UP000813385">
    <property type="component" value="Unassembled WGS sequence"/>
</dbReference>
<dbReference type="OrthoDB" id="10000533at2759"/>
<name>A0A8K0T6V4_9PEZI</name>
<dbReference type="Pfam" id="PF05368">
    <property type="entry name" value="NmrA"/>
    <property type="match status" value="1"/>
</dbReference>
<keyword evidence="3" id="KW-0560">Oxidoreductase</keyword>
<proteinExistence type="inferred from homology"/>
<evidence type="ECO:0000256" key="2">
    <source>
        <dbReference type="ARBA" id="ARBA00022857"/>
    </source>
</evidence>
<gene>
    <name evidence="5" type="ORF">B0T11DRAFT_140563</name>
</gene>
<evidence type="ECO:0000313" key="5">
    <source>
        <dbReference type="EMBL" id="KAH7347248.1"/>
    </source>
</evidence>
<dbReference type="GO" id="GO:0016491">
    <property type="term" value="F:oxidoreductase activity"/>
    <property type="evidence" value="ECO:0007669"/>
    <property type="project" value="UniProtKB-KW"/>
</dbReference>
<dbReference type="SUPFAM" id="SSF51735">
    <property type="entry name" value="NAD(P)-binding Rossmann-fold domains"/>
    <property type="match status" value="1"/>
</dbReference>